<keyword evidence="3" id="KW-1185">Reference proteome</keyword>
<dbReference type="PANTHER" id="PTHR30093">
    <property type="entry name" value="GENERAL SECRETION PATHWAY PROTEIN G"/>
    <property type="match status" value="1"/>
</dbReference>
<name>A0A432MMW3_9BACT</name>
<dbReference type="SUPFAM" id="SSF54523">
    <property type="entry name" value="Pili subunits"/>
    <property type="match status" value="1"/>
</dbReference>
<dbReference type="NCBIfam" id="TIGR02532">
    <property type="entry name" value="IV_pilin_GFxxxE"/>
    <property type="match status" value="1"/>
</dbReference>
<protein>
    <submittedName>
        <fullName evidence="2">DUF1559 domain-containing protein</fullName>
    </submittedName>
</protein>
<accession>A0A432MMW3</accession>
<dbReference type="InterPro" id="IPR027558">
    <property type="entry name" value="Pre_pil_HX9DG_C"/>
</dbReference>
<dbReference type="Pfam" id="PF07596">
    <property type="entry name" value="SBP_bac_10"/>
    <property type="match status" value="1"/>
</dbReference>
<gene>
    <name evidence="2" type="ORF">TsocGM_05350</name>
</gene>
<dbReference type="Pfam" id="PF07963">
    <property type="entry name" value="N_methyl"/>
    <property type="match status" value="1"/>
</dbReference>
<dbReference type="NCBIfam" id="TIGR04294">
    <property type="entry name" value="pre_pil_HX9DG"/>
    <property type="match status" value="1"/>
</dbReference>
<proteinExistence type="predicted"/>
<reference evidence="2 3" key="2">
    <citation type="submission" date="2019-01" db="EMBL/GenBank/DDBJ databases">
        <title>Tautonia sociabilis, a novel thermotolerant planctomycete of Isosphaeraceae family, isolated from a 4000 m deep subterranean habitat.</title>
        <authorList>
            <person name="Kovaleva O.L."/>
            <person name="Elcheninov A.G."/>
            <person name="Van Heerden E."/>
            <person name="Toshchakov S.V."/>
            <person name="Novikov A."/>
            <person name="Bonch-Osmolovskaya E.A."/>
            <person name="Kublanov I.V."/>
        </authorList>
    </citation>
    <scope>NUCLEOTIDE SEQUENCE [LARGE SCALE GENOMIC DNA]</scope>
    <source>
        <strain evidence="2 3">GM2012</strain>
    </source>
</reference>
<dbReference type="InterPro" id="IPR012902">
    <property type="entry name" value="N_methyl_site"/>
</dbReference>
<comment type="caution">
    <text evidence="2">The sequence shown here is derived from an EMBL/GenBank/DDBJ whole genome shotgun (WGS) entry which is preliminary data.</text>
</comment>
<dbReference type="RefSeq" id="WP_126724271.1">
    <property type="nucleotide sequence ID" value="NZ_RYZH01000007.1"/>
</dbReference>
<evidence type="ECO:0000313" key="3">
    <source>
        <dbReference type="Proteomes" id="UP000280296"/>
    </source>
</evidence>
<feature type="domain" description="DUF1559" evidence="1">
    <location>
        <begin position="32"/>
        <end position="314"/>
    </location>
</feature>
<dbReference type="PROSITE" id="PS00409">
    <property type="entry name" value="PROKAR_NTER_METHYL"/>
    <property type="match status" value="1"/>
</dbReference>
<evidence type="ECO:0000259" key="1">
    <source>
        <dbReference type="Pfam" id="PF07596"/>
    </source>
</evidence>
<dbReference type="AlphaFoldDB" id="A0A432MMW3"/>
<dbReference type="InterPro" id="IPR011453">
    <property type="entry name" value="DUF1559"/>
</dbReference>
<dbReference type="Proteomes" id="UP000280296">
    <property type="component" value="Unassembled WGS sequence"/>
</dbReference>
<dbReference type="EMBL" id="RYZH01000007">
    <property type="protein sequence ID" value="RUL88783.1"/>
    <property type="molecule type" value="Genomic_DNA"/>
</dbReference>
<dbReference type="OrthoDB" id="258404at2"/>
<dbReference type="Gene3D" id="3.30.700.10">
    <property type="entry name" value="Glycoprotein, Type 4 Pilin"/>
    <property type="match status" value="1"/>
</dbReference>
<dbReference type="PANTHER" id="PTHR30093:SF2">
    <property type="entry name" value="TYPE II SECRETION SYSTEM PROTEIN H"/>
    <property type="match status" value="1"/>
</dbReference>
<evidence type="ECO:0000313" key="2">
    <source>
        <dbReference type="EMBL" id="RUL88783.1"/>
    </source>
</evidence>
<organism evidence="2 3">
    <name type="scientific">Tautonia sociabilis</name>
    <dbReference type="NCBI Taxonomy" id="2080755"/>
    <lineage>
        <taxon>Bacteria</taxon>
        <taxon>Pseudomonadati</taxon>
        <taxon>Planctomycetota</taxon>
        <taxon>Planctomycetia</taxon>
        <taxon>Isosphaerales</taxon>
        <taxon>Isosphaeraceae</taxon>
        <taxon>Tautonia</taxon>
    </lineage>
</organism>
<sequence>MSRTRQGFTLIELLVVIAIIGVLIALLLPAVQAAREAARRMQCTSNLKQLGIALHNYHDTLGRFPFGAIVAPPENYWVRIGVPGEHYRYSVPAMLTPFLEQTSAYNALNFDVPLIGLTTNSAENTTIYSMRLALLLCPSDEAREVAPGFAPGSYMACAGSGASNGGSAIHGAPDGTFYYNSGTTLAELRDGSSNTVLLSESLLGPGGFTIPKPEADDPATVQVEAAYVPIDQYVPLTPEDCRSPFRYSGVRNRSWVQGDFRSMLYTHFTPPNSRTYDCLRGSDYGWKTARSRHPGGVNALLGDGSVRFVRDTITPATWRALATRKGGEVIGADQF</sequence>
<reference evidence="2 3" key="1">
    <citation type="submission" date="2018-12" db="EMBL/GenBank/DDBJ databases">
        <authorList>
            <person name="Toschakov S.V."/>
        </authorList>
    </citation>
    <scope>NUCLEOTIDE SEQUENCE [LARGE SCALE GENOMIC DNA]</scope>
    <source>
        <strain evidence="2 3">GM2012</strain>
    </source>
</reference>
<dbReference type="InterPro" id="IPR045584">
    <property type="entry name" value="Pilin-like"/>
</dbReference>